<feature type="compositionally biased region" description="Low complexity" evidence="4">
    <location>
        <begin position="116"/>
        <end position="152"/>
    </location>
</feature>
<comment type="function">
    <text evidence="2">Plays an important role in DNA replication, recombination and repair. Binds to ssDNA and to an array of partner proteins to recruit them to their sites of action during DNA metabolism.</text>
</comment>
<comment type="subunit">
    <text evidence="2">Homotetramer.</text>
</comment>
<dbReference type="InterPro" id="IPR012340">
    <property type="entry name" value="NA-bd_OB-fold"/>
</dbReference>
<dbReference type="Gene3D" id="2.40.50.140">
    <property type="entry name" value="Nucleic acid-binding proteins"/>
    <property type="match status" value="1"/>
</dbReference>
<dbReference type="GO" id="GO:0009295">
    <property type="term" value="C:nucleoid"/>
    <property type="evidence" value="ECO:0007669"/>
    <property type="project" value="TreeGrafter"/>
</dbReference>
<dbReference type="HAMAP" id="MF_00984">
    <property type="entry name" value="SSB"/>
    <property type="match status" value="1"/>
</dbReference>
<dbReference type="PANTHER" id="PTHR10302">
    <property type="entry name" value="SINGLE-STRANDED DNA-BINDING PROTEIN"/>
    <property type="match status" value="1"/>
</dbReference>
<protein>
    <recommendedName>
        <fullName evidence="2 3">Single-stranded DNA-binding protein</fullName>
        <shortName evidence="2">SSB</shortName>
    </recommendedName>
</protein>
<evidence type="ECO:0000256" key="4">
    <source>
        <dbReference type="SAM" id="MobiDB-lite"/>
    </source>
</evidence>
<keyword evidence="2" id="KW-0233">DNA recombination</keyword>
<dbReference type="Pfam" id="PF00436">
    <property type="entry name" value="SSB"/>
    <property type="match status" value="1"/>
</dbReference>
<sequence length="169" mass="18738">MAVNQLREKENIMNNVSLVGRLTKEPELKYTQNGVAVCNFTLAINRPFKNANGENEADFIMIQVWRKPAENAANFLKKGSQAAVNGRINTRHYENDKGDRVYVTEVVADFVQFLDPKPQDQGNQQQQGQGSYQKQSNPYAGGSNAQNQNGNQFETGGGPIAVSDDDLPF</sequence>
<comment type="caution">
    <text evidence="5">The sequence shown here is derived from an EMBL/GenBank/DDBJ whole genome shotgun (WGS) entry which is preliminary data.</text>
</comment>
<dbReference type="PANTHER" id="PTHR10302:SF27">
    <property type="entry name" value="SINGLE-STRANDED DNA-BINDING PROTEIN"/>
    <property type="match status" value="1"/>
</dbReference>
<evidence type="ECO:0000256" key="1">
    <source>
        <dbReference type="ARBA" id="ARBA00023125"/>
    </source>
</evidence>
<keyword evidence="2" id="KW-0234">DNA repair</keyword>
<dbReference type="eggNOG" id="COG0629">
    <property type="taxonomic scope" value="Bacteria"/>
</dbReference>
<keyword evidence="1 2" id="KW-0238">DNA-binding</keyword>
<dbReference type="InterPro" id="IPR011344">
    <property type="entry name" value="ssDNA-bd"/>
</dbReference>
<dbReference type="Proteomes" id="UP000005316">
    <property type="component" value="Unassembled WGS sequence"/>
</dbReference>
<keyword evidence="2" id="KW-0227">DNA damage</keyword>
<dbReference type="SUPFAM" id="SSF50249">
    <property type="entry name" value="Nucleic acid-binding proteins"/>
    <property type="match status" value="1"/>
</dbReference>
<proteinExistence type="inferred from homology"/>
<reference evidence="5 6" key="1">
    <citation type="submission" date="2011-04" db="EMBL/GenBank/DDBJ databases">
        <authorList>
            <person name="Muzny D."/>
            <person name="Qin X."/>
            <person name="Deng J."/>
            <person name="Jiang H."/>
            <person name="Liu Y."/>
            <person name="Qu J."/>
            <person name="Song X.-Z."/>
            <person name="Zhang L."/>
            <person name="Thornton R."/>
            <person name="Coyle M."/>
            <person name="Francisco L."/>
            <person name="Jackson L."/>
            <person name="Javaid M."/>
            <person name="Korchina V."/>
            <person name="Kovar C."/>
            <person name="Mata R."/>
            <person name="Mathew T."/>
            <person name="Ngo R."/>
            <person name="Nguyen L."/>
            <person name="Nguyen N."/>
            <person name="Okwuonu G."/>
            <person name="Ongeri F."/>
            <person name="Pham C."/>
            <person name="Simmons D."/>
            <person name="Wilczek-Boney K."/>
            <person name="Hale W."/>
            <person name="Jakkamsetti A."/>
            <person name="Pham P."/>
            <person name="Ruth R."/>
            <person name="San Lucas F."/>
            <person name="Warren J."/>
            <person name="Zhang J."/>
            <person name="Zhao Z."/>
            <person name="Zhou C."/>
            <person name="Zhu D."/>
            <person name="Lee S."/>
            <person name="Bess C."/>
            <person name="Blankenburg K."/>
            <person name="Forbes L."/>
            <person name="Fu Q."/>
            <person name="Gubbala S."/>
            <person name="Hirani K."/>
            <person name="Jayaseelan J.C."/>
            <person name="Lara F."/>
            <person name="Munidasa M."/>
            <person name="Palculict T."/>
            <person name="Patil S."/>
            <person name="Pu L.-L."/>
            <person name="Saada N."/>
            <person name="Tang L."/>
            <person name="Weissenberger G."/>
            <person name="Zhu Y."/>
            <person name="Hemphill L."/>
            <person name="Shang Y."/>
            <person name="Youmans B."/>
            <person name="Ayvaz T."/>
            <person name="Ross M."/>
            <person name="Santibanez J."/>
            <person name="Aqrawi P."/>
            <person name="Gross S."/>
            <person name="Joshi V."/>
            <person name="Fowler G."/>
            <person name="Nazareth L."/>
            <person name="Reid J."/>
            <person name="Worley K."/>
            <person name="Petrosino J."/>
            <person name="Highlander S."/>
            <person name="Gibbs R."/>
        </authorList>
    </citation>
    <scope>NUCLEOTIDE SEQUENCE [LARGE SCALE GENOMIC DNA]</scope>
    <source>
        <strain evidence="5 6">2681</strain>
    </source>
</reference>
<dbReference type="NCBIfam" id="TIGR00621">
    <property type="entry name" value="ssb"/>
    <property type="match status" value="1"/>
</dbReference>
<evidence type="ECO:0000313" key="5">
    <source>
        <dbReference type="EMBL" id="EGQ19311.1"/>
    </source>
</evidence>
<dbReference type="PIRSF" id="PIRSF002070">
    <property type="entry name" value="SSB"/>
    <property type="match status" value="1"/>
</dbReference>
<evidence type="ECO:0000313" key="6">
    <source>
        <dbReference type="Proteomes" id="UP000005316"/>
    </source>
</evidence>
<name>F9DY26_9BACL</name>
<accession>F9DY26</accession>
<dbReference type="HOGENOM" id="CLU_078758_6_2_9"/>
<keyword evidence="2" id="KW-0235">DNA replication</keyword>
<dbReference type="PROSITE" id="PS50935">
    <property type="entry name" value="SSB"/>
    <property type="match status" value="1"/>
</dbReference>
<feature type="short sequence motif" description="Important for interaction with partner proteins" evidence="2">
    <location>
        <begin position="164"/>
        <end position="169"/>
    </location>
</feature>
<gene>
    <name evidence="5" type="primary">ssb4</name>
    <name evidence="5" type="ORF">HMPREF9372_3707</name>
</gene>
<dbReference type="CDD" id="cd04496">
    <property type="entry name" value="SSB_OBF"/>
    <property type="match status" value="1"/>
</dbReference>
<dbReference type="AlphaFoldDB" id="F9DY26"/>
<evidence type="ECO:0000256" key="2">
    <source>
        <dbReference type="HAMAP-Rule" id="MF_00984"/>
    </source>
</evidence>
<feature type="region of interest" description="Disordered" evidence="4">
    <location>
        <begin position="116"/>
        <end position="169"/>
    </location>
</feature>
<dbReference type="GO" id="GO:0006260">
    <property type="term" value="P:DNA replication"/>
    <property type="evidence" value="ECO:0007669"/>
    <property type="project" value="UniProtKB-UniRule"/>
</dbReference>
<comment type="caution">
    <text evidence="2">Lacks conserved residue(s) required for the propagation of feature annotation.</text>
</comment>
<dbReference type="InterPro" id="IPR000424">
    <property type="entry name" value="Primosome_PriB/ssb"/>
</dbReference>
<dbReference type="GO" id="GO:0003697">
    <property type="term" value="F:single-stranded DNA binding"/>
    <property type="evidence" value="ECO:0007669"/>
    <property type="project" value="UniProtKB-UniRule"/>
</dbReference>
<evidence type="ECO:0000256" key="3">
    <source>
        <dbReference type="PIRNR" id="PIRNR002070"/>
    </source>
</evidence>
<organism evidence="5 6">
    <name type="scientific">Sporosarcina newyorkensis 2681</name>
    <dbReference type="NCBI Taxonomy" id="1027292"/>
    <lineage>
        <taxon>Bacteria</taxon>
        <taxon>Bacillati</taxon>
        <taxon>Bacillota</taxon>
        <taxon>Bacilli</taxon>
        <taxon>Bacillales</taxon>
        <taxon>Caryophanaceae</taxon>
        <taxon>Sporosarcina</taxon>
    </lineage>
</organism>
<dbReference type="GO" id="GO:0006281">
    <property type="term" value="P:DNA repair"/>
    <property type="evidence" value="ECO:0007669"/>
    <property type="project" value="UniProtKB-UniRule"/>
</dbReference>
<dbReference type="GO" id="GO:0006310">
    <property type="term" value="P:DNA recombination"/>
    <property type="evidence" value="ECO:0007669"/>
    <property type="project" value="UniProtKB-UniRule"/>
</dbReference>
<dbReference type="EMBL" id="AFPZ01000121">
    <property type="protein sequence ID" value="EGQ19311.1"/>
    <property type="molecule type" value="Genomic_DNA"/>
</dbReference>